<accession>A0A1W6TII0</accession>
<dbReference type="Gene3D" id="2.40.50.140">
    <property type="entry name" value="Nucleic acid-binding proteins"/>
    <property type="match status" value="1"/>
</dbReference>
<reference evidence="2" key="1">
    <citation type="submission" date="2016-10" db="EMBL/GenBank/DDBJ databases">
        <title>The High Quality Genome of Vibrio alginolyticus K01M1.</title>
        <authorList>
            <person name="Wendling C."/>
            <person name="Chibani C.M."/>
            <person name="Hertel R."/>
            <person name="Sproer C."/>
            <person name="Bunk B."/>
            <person name="Overmann J."/>
            <person name="Roth O."/>
            <person name="Liesegang H."/>
        </authorList>
    </citation>
    <scope>NUCLEOTIDE SEQUENCE</scope>
    <source>
        <strain evidence="2">K05K4</strain>
    </source>
</reference>
<dbReference type="EMBL" id="CP017903">
    <property type="protein sequence ID" value="ARP20683.1"/>
    <property type="molecule type" value="Genomic_DNA"/>
</dbReference>
<sequence>MAKQANKRPLVTLPVGIAQFPWLNKPDTLYDKNGAYKTDLVVNPDDSDVKEVVAQLEGILRDYWQNEKGGKGEMVDILLEKDGKFFFRVKQSSFEYQGETILPKPIFYDARGRRMVKEPQIYGGSEIALSVEVWPYSRTETVRENGKRVTIETHGLTLKPKAVQVISLAAKGEAGAPSADHFGFASHEGGYEYDEDDVRHFEEPDDADEQHGASDDDAGNF</sequence>
<feature type="region of interest" description="Disordered" evidence="1">
    <location>
        <begin position="175"/>
        <end position="221"/>
    </location>
</feature>
<dbReference type="RefSeq" id="WP_029854548.1">
    <property type="nucleotide sequence ID" value="NZ_CP017890.1"/>
</dbReference>
<proteinExistence type="predicted"/>
<evidence type="ECO:0008006" key="3">
    <source>
        <dbReference type="Google" id="ProtNLM"/>
    </source>
</evidence>
<evidence type="ECO:0000313" key="2">
    <source>
        <dbReference type="EMBL" id="ARP20683.1"/>
    </source>
</evidence>
<dbReference type="SUPFAM" id="SSF50249">
    <property type="entry name" value="Nucleic acid-binding proteins"/>
    <property type="match status" value="1"/>
</dbReference>
<gene>
    <name evidence="2" type="ORF">K05K4_39590</name>
</gene>
<dbReference type="AlphaFoldDB" id="A0A1W6TII0"/>
<dbReference type="InterPro" id="IPR012340">
    <property type="entry name" value="NA-bd_OB-fold"/>
</dbReference>
<organism evidence="2">
    <name type="scientific">Vibrio alginolyticus</name>
    <dbReference type="NCBI Taxonomy" id="663"/>
    <lineage>
        <taxon>Bacteria</taxon>
        <taxon>Pseudomonadati</taxon>
        <taxon>Pseudomonadota</taxon>
        <taxon>Gammaproteobacteria</taxon>
        <taxon>Vibrionales</taxon>
        <taxon>Vibrionaceae</taxon>
        <taxon>Vibrio</taxon>
    </lineage>
</organism>
<protein>
    <recommendedName>
        <fullName evidence="3">Single-stranded DNA-binding protein</fullName>
    </recommendedName>
</protein>
<evidence type="ECO:0000256" key="1">
    <source>
        <dbReference type="SAM" id="MobiDB-lite"/>
    </source>
</evidence>
<name>A0A1W6TII0_VIBAL</name>